<reference evidence="1 2" key="1">
    <citation type="submission" date="2019-07" db="EMBL/GenBank/DDBJ databases">
        <title>Genomic Encyclopedia of Archaeal and Bacterial Type Strains, Phase II (KMG-II): from individual species to whole genera.</title>
        <authorList>
            <person name="Goeker M."/>
        </authorList>
    </citation>
    <scope>NUCLEOTIDE SEQUENCE [LARGE SCALE GENOMIC DNA]</scope>
    <source>
        <strain evidence="1 2">DSM 14571</strain>
    </source>
</reference>
<sequence>MKIYNFDQTLASHVIYYNGSNASGTDHACIINVFNKKQKISAQYAIALYSGSSAGYGI</sequence>
<organism evidence="1 2">
    <name type="scientific">Elizabethkingia miricola</name>
    <name type="common">Chryseobacterium miricola</name>
    <dbReference type="NCBI Taxonomy" id="172045"/>
    <lineage>
        <taxon>Bacteria</taxon>
        <taxon>Pseudomonadati</taxon>
        <taxon>Bacteroidota</taxon>
        <taxon>Flavobacteriia</taxon>
        <taxon>Flavobacteriales</taxon>
        <taxon>Weeksellaceae</taxon>
        <taxon>Elizabethkingia</taxon>
    </lineage>
</organism>
<evidence type="ECO:0000313" key="1">
    <source>
        <dbReference type="EMBL" id="TYO84923.1"/>
    </source>
</evidence>
<accession>A0ABY3NBY0</accession>
<keyword evidence="2" id="KW-1185">Reference proteome</keyword>
<evidence type="ECO:0000313" key="2">
    <source>
        <dbReference type="Proteomes" id="UP000324513"/>
    </source>
</evidence>
<proteinExistence type="predicted"/>
<name>A0ABY3NBY0_ELIMR</name>
<gene>
    <name evidence="1" type="ORF">LX74_03728</name>
</gene>
<dbReference type="Proteomes" id="UP000324513">
    <property type="component" value="Unassembled WGS sequence"/>
</dbReference>
<comment type="caution">
    <text evidence="1">The sequence shown here is derived from an EMBL/GenBank/DDBJ whole genome shotgun (WGS) entry which is preliminary data.</text>
</comment>
<dbReference type="EMBL" id="VNHK01000017">
    <property type="protein sequence ID" value="TYO84923.1"/>
    <property type="molecule type" value="Genomic_DNA"/>
</dbReference>
<protein>
    <submittedName>
        <fullName evidence="1">Uncharacterized protein</fullName>
    </submittedName>
</protein>